<dbReference type="Proteomes" id="UP000030748">
    <property type="component" value="Unassembled WGS sequence"/>
</dbReference>
<dbReference type="InterPro" id="IPR002182">
    <property type="entry name" value="NB-ARC"/>
</dbReference>
<organism evidence="6 7">
    <name type="scientific">Erythranthe guttata</name>
    <name type="common">Yellow monkey flower</name>
    <name type="synonym">Mimulus guttatus</name>
    <dbReference type="NCBI Taxonomy" id="4155"/>
    <lineage>
        <taxon>Eukaryota</taxon>
        <taxon>Viridiplantae</taxon>
        <taxon>Streptophyta</taxon>
        <taxon>Embryophyta</taxon>
        <taxon>Tracheophyta</taxon>
        <taxon>Spermatophyta</taxon>
        <taxon>Magnoliopsida</taxon>
        <taxon>eudicotyledons</taxon>
        <taxon>Gunneridae</taxon>
        <taxon>Pentapetalae</taxon>
        <taxon>asterids</taxon>
        <taxon>lamiids</taxon>
        <taxon>Lamiales</taxon>
        <taxon>Phrymaceae</taxon>
        <taxon>Erythranthe</taxon>
    </lineage>
</organism>
<dbReference type="STRING" id="4155.A0A022PNC3"/>
<evidence type="ECO:0000256" key="2">
    <source>
        <dbReference type="ARBA" id="ARBA00008894"/>
    </source>
</evidence>
<dbReference type="eggNOG" id="KOG4658">
    <property type="taxonomic scope" value="Eukaryota"/>
</dbReference>
<dbReference type="InterPro" id="IPR027417">
    <property type="entry name" value="P-loop_NTPase"/>
</dbReference>
<evidence type="ECO:0000313" key="7">
    <source>
        <dbReference type="Proteomes" id="UP000030748"/>
    </source>
</evidence>
<reference evidence="6 7" key="1">
    <citation type="journal article" date="2013" name="Proc. Natl. Acad. Sci. U.S.A.">
        <title>Fine-scale variation in meiotic recombination in Mimulus inferred from population shotgun sequencing.</title>
        <authorList>
            <person name="Hellsten U."/>
            <person name="Wright K.M."/>
            <person name="Jenkins J."/>
            <person name="Shu S."/>
            <person name="Yuan Y."/>
            <person name="Wessler S.R."/>
            <person name="Schmutz J."/>
            <person name="Willis J.H."/>
            <person name="Rokhsar D.S."/>
        </authorList>
    </citation>
    <scope>NUCLEOTIDE SEQUENCE [LARGE SCALE GENOMIC DNA]</scope>
    <source>
        <strain evidence="7">cv. DUN x IM62</strain>
    </source>
</reference>
<keyword evidence="3" id="KW-0381">Hypersensitive response</keyword>
<sequence>MVKSETRYMRDITTLAIEREDVDDEDLQTMEGETSSDALTRIMRKCLTGRRSIIVFSEFPENNNCSRVLFTTRLEEVAKYNSSWFSKHDVRFLDKKESWDLLRQKVFDETPCPHDLEEAGKKIAENCEGIVADILSRSNDKSLDYEYLPQHLKPCFLYMAVFPQNYEIPFYKLVRLWNVEGFLEMGCLETPEYATWSTLDQLYMNNVATVLKKSLNDITKTCGLHSPFWHLCNKEATKIKFFRGLNTLDHCLVEEDLKGQRRLCIRNNVLFGIKDAYDSIASVSTVRSLLCTGPYHQYPVPVCLEYLRLLRILDALTILFYEFPMQVTNLVRLRYLSLTLNGDIPDFISKLWNLQYLIVHRCLSIVESDGKSPHLHVMGSDLPDPNCEDSLLPNLSTLLDVSPQSCTKDVFERIPNLRKLGIRIESAPDNNDDDDKPLCCFDHISNLDNLETLKCATVNPRIILVTLSLSGFGFAWKEMSKISALPNLRVLKLKRYAFRGPNWEVCDGEFPCLQYLLIEDTDLKNWTFRPLALDCVDLVKRTARYRARGVDLSVRYSWD</sequence>
<proteinExistence type="inferred from homology"/>
<dbReference type="Gene3D" id="1.10.10.10">
    <property type="entry name" value="Winged helix-like DNA-binding domain superfamily/Winged helix DNA-binding domain"/>
    <property type="match status" value="1"/>
</dbReference>
<dbReference type="Gene3D" id="3.80.10.10">
    <property type="entry name" value="Ribonuclease Inhibitor"/>
    <property type="match status" value="1"/>
</dbReference>
<comment type="function">
    <text evidence="1">Confers resistance to late blight (Phytophthora infestans) races carrying the avirulence gene Avr1. Resistance proteins guard the plant against pathogens that contain an appropriate avirulence protein via an indirect interaction with this avirulence protein. That triggers a defense system including the hypersensitive response, which restricts the pathogen growth.</text>
</comment>
<dbReference type="GO" id="GO:0009626">
    <property type="term" value="P:plant-type hypersensitive response"/>
    <property type="evidence" value="ECO:0007669"/>
    <property type="project" value="UniProtKB-KW"/>
</dbReference>
<evidence type="ECO:0000256" key="3">
    <source>
        <dbReference type="ARBA" id="ARBA00022667"/>
    </source>
</evidence>
<dbReference type="AlphaFoldDB" id="A0A022PNC3"/>
<evidence type="ECO:0000256" key="1">
    <source>
        <dbReference type="ARBA" id="ARBA00002074"/>
    </source>
</evidence>
<evidence type="ECO:0000256" key="4">
    <source>
        <dbReference type="ARBA" id="ARBA00022821"/>
    </source>
</evidence>
<keyword evidence="7" id="KW-1185">Reference proteome</keyword>
<evidence type="ECO:0000313" key="6">
    <source>
        <dbReference type="EMBL" id="EYU17777.1"/>
    </source>
</evidence>
<dbReference type="InterPro" id="IPR044974">
    <property type="entry name" value="Disease_R_plants"/>
</dbReference>
<dbReference type="SUPFAM" id="SSF52540">
    <property type="entry name" value="P-loop containing nucleoside triphosphate hydrolases"/>
    <property type="match status" value="1"/>
</dbReference>
<feature type="domain" description="NB-ARC" evidence="5">
    <location>
        <begin position="58"/>
        <end position="110"/>
    </location>
</feature>
<keyword evidence="4" id="KW-0611">Plant defense</keyword>
<dbReference type="PANTHER" id="PTHR23155">
    <property type="entry name" value="DISEASE RESISTANCE PROTEIN RP"/>
    <property type="match status" value="1"/>
</dbReference>
<dbReference type="InterPro" id="IPR036388">
    <property type="entry name" value="WH-like_DNA-bd_sf"/>
</dbReference>
<evidence type="ECO:0000259" key="5">
    <source>
        <dbReference type="Pfam" id="PF00931"/>
    </source>
</evidence>
<comment type="similarity">
    <text evidence="2">Belongs to the disease resistance NB-LRR family.</text>
</comment>
<dbReference type="InterPro" id="IPR032675">
    <property type="entry name" value="LRR_dom_sf"/>
</dbReference>
<dbReference type="GO" id="GO:0043531">
    <property type="term" value="F:ADP binding"/>
    <property type="evidence" value="ECO:0007669"/>
    <property type="project" value="InterPro"/>
</dbReference>
<accession>A0A022PNC3</accession>
<dbReference type="SUPFAM" id="SSF52058">
    <property type="entry name" value="L domain-like"/>
    <property type="match status" value="1"/>
</dbReference>
<dbReference type="GO" id="GO:0005737">
    <property type="term" value="C:cytoplasm"/>
    <property type="evidence" value="ECO:0007669"/>
    <property type="project" value="UniProtKB-SubCell"/>
</dbReference>
<dbReference type="PANTHER" id="PTHR23155:SF1152">
    <property type="entry name" value="AAA+ ATPASE DOMAIN-CONTAINING PROTEIN"/>
    <property type="match status" value="1"/>
</dbReference>
<name>A0A022PNC3_ERYGU</name>
<protein>
    <recommendedName>
        <fullName evidence="5">NB-ARC domain-containing protein</fullName>
    </recommendedName>
</protein>
<dbReference type="EMBL" id="KI632363">
    <property type="protein sequence ID" value="EYU17777.1"/>
    <property type="molecule type" value="Genomic_DNA"/>
</dbReference>
<gene>
    <name evidence="6" type="ORF">MIMGU_mgv1a021707mg</name>
</gene>
<dbReference type="Pfam" id="PF00931">
    <property type="entry name" value="NB-ARC"/>
    <property type="match status" value="1"/>
</dbReference>